<dbReference type="InterPro" id="IPR059206">
    <property type="entry name" value="Sll1717-like"/>
</dbReference>
<dbReference type="InterPro" id="IPR027417">
    <property type="entry name" value="P-loop_NTPase"/>
</dbReference>
<proteinExistence type="predicted"/>
<evidence type="ECO:0000313" key="1">
    <source>
        <dbReference type="EMBL" id="MYM98373.1"/>
    </source>
</evidence>
<dbReference type="AlphaFoldDB" id="A0A845GV72"/>
<reference evidence="1" key="1">
    <citation type="submission" date="2019-12" db="EMBL/GenBank/DDBJ databases">
        <title>Novel species isolated from a subtropical stream in China.</title>
        <authorList>
            <person name="Lu H."/>
        </authorList>
    </citation>
    <scope>NUCLEOTIDE SEQUENCE [LARGE SCALE GENOMIC DNA]</scope>
    <source>
        <strain evidence="1">FT81W</strain>
    </source>
</reference>
<keyword evidence="1" id="KW-0547">Nucleotide-binding</keyword>
<dbReference type="RefSeq" id="WP_161087205.1">
    <property type="nucleotide sequence ID" value="NZ_WWCX01000116.1"/>
</dbReference>
<dbReference type="GO" id="GO:0005524">
    <property type="term" value="F:ATP binding"/>
    <property type="evidence" value="ECO:0007669"/>
    <property type="project" value="UniProtKB-KW"/>
</dbReference>
<dbReference type="Proteomes" id="UP000447355">
    <property type="component" value="Unassembled WGS sequence"/>
</dbReference>
<keyword evidence="1" id="KW-0067">ATP-binding</keyword>
<dbReference type="SUPFAM" id="SSF52540">
    <property type="entry name" value="P-loop containing nucleoside triphosphate hydrolases"/>
    <property type="match status" value="1"/>
</dbReference>
<name>A0A845GV72_9BURK</name>
<accession>A0A845GV72</accession>
<organism evidence="1 2">
    <name type="scientific">Duganella vulcania</name>
    <dbReference type="NCBI Taxonomy" id="2692166"/>
    <lineage>
        <taxon>Bacteria</taxon>
        <taxon>Pseudomonadati</taxon>
        <taxon>Pseudomonadota</taxon>
        <taxon>Betaproteobacteria</taxon>
        <taxon>Burkholderiales</taxon>
        <taxon>Oxalobacteraceae</taxon>
        <taxon>Telluria group</taxon>
        <taxon>Duganella</taxon>
    </lineage>
</organism>
<protein>
    <submittedName>
        <fullName evidence="1">ATP-binding protein</fullName>
    </submittedName>
</protein>
<comment type="caution">
    <text evidence="1">The sequence shown here is derived from an EMBL/GenBank/DDBJ whole genome shotgun (WGS) entry which is preliminary data.</text>
</comment>
<gene>
    <name evidence="1" type="ORF">GTP90_31445</name>
</gene>
<sequence length="701" mass="79309">MSSLENKGNVLGDVRAEQDKAMLDVAFYDWQDHKILSEASDRYLVVGRRGTGKSALTYKLNEEWRAQRDFVVVVAPNEEDVIGLRATATKFGTSLPRIRAAIKTGWRYALVMEIAEKLSNHYKAQKDIADSIFLNKALKQWQSLGGTIISRLKKTLQSSIVAGEEPEESISELAGRLRVNDITDELCHSLKQSGRRVMVLIDRLDEGYEPDEIGIGIVDGIIYGSDDLRQRAELIKTFLFLRDNVFRAIQNFDQDFTRNIEGSVLRLHWDVQELFHMVCRRIRSAFGITTESDTRVWNAVTANELHGIQGFKSVLKMTLYRPRDLISLLNTAFYNASKANRKHLILEDLAASANHISQIRYDDLRKEYSSVFPGISEVTRTLSVLGAQFSVDEAKRVLTELSEKTQDIHLAQHIAIMGSSEEILKSLYGIGYVGLVDKLSGNTIFSHDGKKPDQLFENSSLLMIHPCYRSALGIALDPADQNSAEQIYDEYDITISSEVKEQRNKLIGRLISELDGIEKGDEDSSLFKDWAKRSIDLIAARKLQNIQSRSIDSESLNSEITATNRALDGFWRDILNKYHSRQIIFKVQNHEKLTADDYRQCAAKIGGEYGDIGFIICRDPQKELSKGGELEIFQSLYQDGHKLIIKLTASFIIGLLSKLRSPQKYDQIDEALEKHLAGYLRLYVSGFVAIDNSARKKKIKV</sequence>
<dbReference type="EMBL" id="WWCX01000116">
    <property type="protein sequence ID" value="MYM98373.1"/>
    <property type="molecule type" value="Genomic_DNA"/>
</dbReference>
<evidence type="ECO:0000313" key="2">
    <source>
        <dbReference type="Proteomes" id="UP000447355"/>
    </source>
</evidence>
<dbReference type="NCBIfam" id="NF047389">
    <property type="entry name" value="ATPase_Sll1717"/>
    <property type="match status" value="1"/>
</dbReference>